<dbReference type="SMART" id="SM00516">
    <property type="entry name" value="SEC14"/>
    <property type="match status" value="1"/>
</dbReference>
<dbReference type="Proteomes" id="UP000321570">
    <property type="component" value="Unassembled WGS sequence"/>
</dbReference>
<dbReference type="SUPFAM" id="SSF101576">
    <property type="entry name" value="Supernatant protein factor (SPF), C-terminal domain"/>
    <property type="match status" value="1"/>
</dbReference>
<dbReference type="CDD" id="cd00170">
    <property type="entry name" value="SEC14"/>
    <property type="match status" value="1"/>
</dbReference>
<sequence>MDGLSLEETLPSIDQSLFHQFREKTADLKYEKLKMDQYVARWLKARNWDVDKAEKMFRLHLQWRSENKLDELLTNFTIPEVIEKYFPGGICGQDKFGRPAFICPAGTTDVFGLMRSASRTQLALSRYYIMERVVEEVLPAQSRKMGKPIDQLVVIFDLQHMNRRQLWRPWLNFVLEMTSIFEVNFPELMAVCFVLNAPSFFSIIFSLLKPLLSKETQDKIHILGSNYLDDLLKLFNPEDLPAHYGGTMRDPDGDPSCPSRICWGGTVPESYYQIQQTSSEEEGEGYQILSVGRGSKEYCFLGEAKLGDTVSWEFYSESNDIAFSLWVELPNESSFPLENSRRRSARSRNQNGGGKGEKSGMTTSFSFNNLLSGASSNGSGKVELKQITQPVRVDCDLVPEFGERKVELEGNYYLLFDNSYSWTRAKRIFCKGEVIQPVNSSPSRRSSVISTVIMPPSIPVVNGNSNNNLSFDHDSGVAECSVVEEVQKAVDVEIAEVMKAVCDPKYSSLSTIDVDITALMMILLRTLPIIRRRFRASEQLSPTHPSSPSFLRLKFKRPLKTPV</sequence>
<feature type="region of interest" description="Disordered" evidence="1">
    <location>
        <begin position="337"/>
        <end position="361"/>
    </location>
</feature>
<dbReference type="Pfam" id="PF00650">
    <property type="entry name" value="CRAL_TRIO"/>
    <property type="match status" value="1"/>
</dbReference>
<organism evidence="3 4">
    <name type="scientific">Hymenolepis diminuta</name>
    <name type="common">Rat tapeworm</name>
    <dbReference type="NCBI Taxonomy" id="6216"/>
    <lineage>
        <taxon>Eukaryota</taxon>
        <taxon>Metazoa</taxon>
        <taxon>Spiralia</taxon>
        <taxon>Lophotrochozoa</taxon>
        <taxon>Platyhelminthes</taxon>
        <taxon>Cestoda</taxon>
        <taxon>Eucestoda</taxon>
        <taxon>Cyclophyllidea</taxon>
        <taxon>Hymenolepididae</taxon>
        <taxon>Hymenolepis</taxon>
    </lineage>
</organism>
<dbReference type="InterPro" id="IPR036273">
    <property type="entry name" value="CRAL/TRIO_N_dom_sf"/>
</dbReference>
<accession>A0A564YHL5</accession>
<protein>
    <recommendedName>
        <fullName evidence="2">CRAL-TRIO domain-containing protein</fullName>
    </recommendedName>
</protein>
<evidence type="ECO:0000259" key="2">
    <source>
        <dbReference type="PROSITE" id="PS50191"/>
    </source>
</evidence>
<dbReference type="InterPro" id="IPR036865">
    <property type="entry name" value="CRAL-TRIO_dom_sf"/>
</dbReference>
<dbReference type="GO" id="GO:0005737">
    <property type="term" value="C:cytoplasm"/>
    <property type="evidence" value="ECO:0007669"/>
    <property type="project" value="TreeGrafter"/>
</dbReference>
<dbReference type="InterPro" id="IPR036598">
    <property type="entry name" value="GOLD_dom_sf"/>
</dbReference>
<evidence type="ECO:0000313" key="4">
    <source>
        <dbReference type="Proteomes" id="UP000321570"/>
    </source>
</evidence>
<feature type="domain" description="CRAL-TRIO" evidence="2">
    <location>
        <begin position="78"/>
        <end position="252"/>
    </location>
</feature>
<proteinExistence type="predicted"/>
<dbReference type="PANTHER" id="PTHR23324">
    <property type="entry name" value="SEC14 RELATED PROTEIN"/>
    <property type="match status" value="1"/>
</dbReference>
<dbReference type="InterPro" id="IPR051064">
    <property type="entry name" value="SEC14/CRAL-TRIO_domain"/>
</dbReference>
<dbReference type="PROSITE" id="PS50191">
    <property type="entry name" value="CRAL_TRIO"/>
    <property type="match status" value="1"/>
</dbReference>
<evidence type="ECO:0000313" key="3">
    <source>
        <dbReference type="EMBL" id="VUZ46083.1"/>
    </source>
</evidence>
<dbReference type="EMBL" id="CABIJS010000199">
    <property type="protein sequence ID" value="VUZ46083.1"/>
    <property type="molecule type" value="Genomic_DNA"/>
</dbReference>
<gene>
    <name evidence="3" type="ORF">WMSIL1_LOCUS5798</name>
</gene>
<dbReference type="Gene3D" id="3.40.525.10">
    <property type="entry name" value="CRAL-TRIO lipid binding domain"/>
    <property type="match status" value="1"/>
</dbReference>
<reference evidence="3 4" key="1">
    <citation type="submission" date="2019-07" db="EMBL/GenBank/DDBJ databases">
        <authorList>
            <person name="Jastrzebski P J."/>
            <person name="Paukszto L."/>
            <person name="Jastrzebski P J."/>
        </authorList>
    </citation>
    <scope>NUCLEOTIDE SEQUENCE [LARGE SCALE GENOMIC DNA]</scope>
    <source>
        <strain evidence="3 4">WMS-il1</strain>
    </source>
</reference>
<dbReference type="SUPFAM" id="SSF46938">
    <property type="entry name" value="CRAL/TRIO N-terminal domain"/>
    <property type="match status" value="1"/>
</dbReference>
<dbReference type="InterPro" id="IPR011074">
    <property type="entry name" value="CRAL/TRIO_N_dom"/>
</dbReference>
<dbReference type="InterPro" id="IPR001251">
    <property type="entry name" value="CRAL-TRIO_dom"/>
</dbReference>
<dbReference type="AlphaFoldDB" id="A0A564YHL5"/>
<dbReference type="PRINTS" id="PR00180">
    <property type="entry name" value="CRETINALDHBP"/>
</dbReference>
<dbReference type="SUPFAM" id="SSF52087">
    <property type="entry name" value="CRAL/TRIO domain"/>
    <property type="match status" value="1"/>
</dbReference>
<dbReference type="SMART" id="SM01100">
    <property type="entry name" value="CRAL_TRIO_N"/>
    <property type="match status" value="1"/>
</dbReference>
<dbReference type="PANTHER" id="PTHR23324:SF83">
    <property type="entry name" value="SEC14-LIKE PROTEIN 2"/>
    <property type="match status" value="1"/>
</dbReference>
<name>A0A564YHL5_HYMDI</name>
<dbReference type="Gene3D" id="2.60.120.680">
    <property type="entry name" value="GOLD domain"/>
    <property type="match status" value="1"/>
</dbReference>
<evidence type="ECO:0000256" key="1">
    <source>
        <dbReference type="SAM" id="MobiDB-lite"/>
    </source>
</evidence>
<keyword evidence="4" id="KW-1185">Reference proteome</keyword>